<keyword evidence="3" id="KW-0789">Thiol protease inhibitor</keyword>
<evidence type="ECO:0000259" key="4">
    <source>
        <dbReference type="Pfam" id="PF00031"/>
    </source>
</evidence>
<gene>
    <name evidence="5" type="ORF">chiPu_0019808</name>
</gene>
<dbReference type="SUPFAM" id="SSF54403">
    <property type="entry name" value="Cystatin/monellin"/>
    <property type="match status" value="1"/>
</dbReference>
<keyword evidence="6" id="KW-1185">Reference proteome</keyword>
<dbReference type="InterPro" id="IPR046350">
    <property type="entry name" value="Cystatin_sf"/>
</dbReference>
<dbReference type="PANTHER" id="PTHR46186:SF2">
    <property type="entry name" value="CYSTATIN"/>
    <property type="match status" value="1"/>
</dbReference>
<dbReference type="Pfam" id="PF00031">
    <property type="entry name" value="Cystatin"/>
    <property type="match status" value="1"/>
</dbReference>
<evidence type="ECO:0000256" key="2">
    <source>
        <dbReference type="ARBA" id="ARBA00022690"/>
    </source>
</evidence>
<organism evidence="5 6">
    <name type="scientific">Chiloscyllium punctatum</name>
    <name type="common">Brownbanded bambooshark</name>
    <name type="synonym">Hemiscyllium punctatum</name>
    <dbReference type="NCBI Taxonomy" id="137246"/>
    <lineage>
        <taxon>Eukaryota</taxon>
        <taxon>Metazoa</taxon>
        <taxon>Chordata</taxon>
        <taxon>Craniata</taxon>
        <taxon>Vertebrata</taxon>
        <taxon>Chondrichthyes</taxon>
        <taxon>Elasmobranchii</taxon>
        <taxon>Galeomorphii</taxon>
        <taxon>Galeoidea</taxon>
        <taxon>Orectolobiformes</taxon>
        <taxon>Hemiscylliidae</taxon>
        <taxon>Chiloscyllium</taxon>
    </lineage>
</organism>
<dbReference type="AlphaFoldDB" id="A0A401RT63"/>
<sequence>MSTPRSGQLVKVVEGMKYHMKVQLGKTTCRKSAGLNIDLERCSFQPGLQADEMPICTFRVWDRPWIPARQVSNMQCVV</sequence>
<dbReference type="GO" id="GO:0031982">
    <property type="term" value="C:vesicle"/>
    <property type="evidence" value="ECO:0007669"/>
    <property type="project" value="TreeGrafter"/>
</dbReference>
<comment type="caution">
    <text evidence="5">The sequence shown here is derived from an EMBL/GenBank/DDBJ whole genome shotgun (WGS) entry which is preliminary data.</text>
</comment>
<dbReference type="OrthoDB" id="1908104at2759"/>
<evidence type="ECO:0000313" key="5">
    <source>
        <dbReference type="EMBL" id="GCC21339.1"/>
    </source>
</evidence>
<dbReference type="PANTHER" id="PTHR46186">
    <property type="entry name" value="CYSTATIN"/>
    <property type="match status" value="1"/>
</dbReference>
<dbReference type="InterPro" id="IPR000010">
    <property type="entry name" value="Cystatin_dom"/>
</dbReference>
<dbReference type="Gene3D" id="3.10.450.10">
    <property type="match status" value="1"/>
</dbReference>
<proteinExistence type="inferred from homology"/>
<evidence type="ECO:0000256" key="3">
    <source>
        <dbReference type="ARBA" id="ARBA00022704"/>
    </source>
</evidence>
<dbReference type="GO" id="GO:0005737">
    <property type="term" value="C:cytoplasm"/>
    <property type="evidence" value="ECO:0007669"/>
    <property type="project" value="TreeGrafter"/>
</dbReference>
<accession>A0A401RT63</accession>
<protein>
    <recommendedName>
        <fullName evidence="4">Cystatin domain-containing protein</fullName>
    </recommendedName>
</protein>
<dbReference type="GO" id="GO:0004869">
    <property type="term" value="F:cysteine-type endopeptidase inhibitor activity"/>
    <property type="evidence" value="ECO:0007669"/>
    <property type="project" value="UniProtKB-KW"/>
</dbReference>
<evidence type="ECO:0000313" key="6">
    <source>
        <dbReference type="Proteomes" id="UP000287033"/>
    </source>
</evidence>
<dbReference type="EMBL" id="BEZZ01002179">
    <property type="protein sequence ID" value="GCC21339.1"/>
    <property type="molecule type" value="Genomic_DNA"/>
</dbReference>
<keyword evidence="2" id="KW-0646">Protease inhibitor</keyword>
<reference evidence="5 6" key="1">
    <citation type="journal article" date="2018" name="Nat. Ecol. Evol.">
        <title>Shark genomes provide insights into elasmobranch evolution and the origin of vertebrates.</title>
        <authorList>
            <person name="Hara Y"/>
            <person name="Yamaguchi K"/>
            <person name="Onimaru K"/>
            <person name="Kadota M"/>
            <person name="Koyanagi M"/>
            <person name="Keeley SD"/>
            <person name="Tatsumi K"/>
            <person name="Tanaka K"/>
            <person name="Motone F"/>
            <person name="Kageyama Y"/>
            <person name="Nozu R"/>
            <person name="Adachi N"/>
            <person name="Nishimura O"/>
            <person name="Nakagawa R"/>
            <person name="Tanegashima C"/>
            <person name="Kiyatake I"/>
            <person name="Matsumoto R"/>
            <person name="Murakumo K"/>
            <person name="Nishida K"/>
            <person name="Terakita A"/>
            <person name="Kuratani S"/>
            <person name="Sato K"/>
            <person name="Hyodo S Kuraku.S."/>
        </authorList>
    </citation>
    <scope>NUCLEOTIDE SEQUENCE [LARGE SCALE GENOMIC DNA]</scope>
</reference>
<feature type="domain" description="Cystatin" evidence="4">
    <location>
        <begin position="11"/>
        <end position="65"/>
    </location>
</feature>
<dbReference type="GO" id="GO:0005615">
    <property type="term" value="C:extracellular space"/>
    <property type="evidence" value="ECO:0007669"/>
    <property type="project" value="TreeGrafter"/>
</dbReference>
<evidence type="ECO:0000256" key="1">
    <source>
        <dbReference type="ARBA" id="ARBA00009403"/>
    </source>
</evidence>
<name>A0A401RT63_CHIPU</name>
<dbReference type="CDD" id="cd00042">
    <property type="entry name" value="CY"/>
    <property type="match status" value="1"/>
</dbReference>
<dbReference type="OMA" id="NIDLERC"/>
<comment type="similarity">
    <text evidence="1">Belongs to the cystatin family.</text>
</comment>
<dbReference type="Proteomes" id="UP000287033">
    <property type="component" value="Unassembled WGS sequence"/>
</dbReference>